<gene>
    <name evidence="1" type="ORF">A1O9_10219</name>
</gene>
<sequence>MEYAKKLPDQAMLDIRFLRLTAITDVVSLSLAHTKPARSLFRPVSFEWIDSFVKAGRFMKPTPTQFYVRTESAPGKAARHTTPGIWSQVYERLTGVKPEARSRWQR</sequence>
<dbReference type="RefSeq" id="XP_013256408.1">
    <property type="nucleotide sequence ID" value="XM_013400954.1"/>
</dbReference>
<dbReference type="GeneID" id="25285124"/>
<comment type="caution">
    <text evidence="1">The sequence shown here is derived from an EMBL/GenBank/DDBJ whole genome shotgun (WGS) entry which is preliminary data.</text>
</comment>
<name>A0A072P3J0_9EURO</name>
<evidence type="ECO:0000313" key="2">
    <source>
        <dbReference type="Proteomes" id="UP000027920"/>
    </source>
</evidence>
<dbReference type="HOGENOM" id="CLU_2223277_0_0_1"/>
<dbReference type="AlphaFoldDB" id="A0A072P3J0"/>
<accession>A0A072P3J0</accession>
<dbReference type="VEuPathDB" id="FungiDB:A1O9_10219"/>
<proteinExistence type="predicted"/>
<dbReference type="Proteomes" id="UP000027920">
    <property type="component" value="Unassembled WGS sequence"/>
</dbReference>
<protein>
    <submittedName>
        <fullName evidence="1">Uncharacterized protein</fullName>
    </submittedName>
</protein>
<dbReference type="OrthoDB" id="2386090at2759"/>
<reference evidence="1 2" key="1">
    <citation type="submission" date="2013-03" db="EMBL/GenBank/DDBJ databases">
        <title>The Genome Sequence of Exophiala aquamarina CBS 119918.</title>
        <authorList>
            <consortium name="The Broad Institute Genomics Platform"/>
            <person name="Cuomo C."/>
            <person name="de Hoog S."/>
            <person name="Gorbushina A."/>
            <person name="Walker B."/>
            <person name="Young S.K."/>
            <person name="Zeng Q."/>
            <person name="Gargeya S."/>
            <person name="Fitzgerald M."/>
            <person name="Haas B."/>
            <person name="Abouelleil A."/>
            <person name="Allen A.W."/>
            <person name="Alvarado L."/>
            <person name="Arachchi H.M."/>
            <person name="Berlin A.M."/>
            <person name="Chapman S.B."/>
            <person name="Gainer-Dewar J."/>
            <person name="Goldberg J."/>
            <person name="Griggs A."/>
            <person name="Gujja S."/>
            <person name="Hansen M."/>
            <person name="Howarth C."/>
            <person name="Imamovic A."/>
            <person name="Ireland A."/>
            <person name="Larimer J."/>
            <person name="McCowan C."/>
            <person name="Murphy C."/>
            <person name="Pearson M."/>
            <person name="Poon T.W."/>
            <person name="Priest M."/>
            <person name="Roberts A."/>
            <person name="Saif S."/>
            <person name="Shea T."/>
            <person name="Sisk P."/>
            <person name="Sykes S."/>
            <person name="Wortman J."/>
            <person name="Nusbaum C."/>
            <person name="Birren B."/>
        </authorList>
    </citation>
    <scope>NUCLEOTIDE SEQUENCE [LARGE SCALE GENOMIC DNA]</scope>
    <source>
        <strain evidence="1 2">CBS 119918</strain>
    </source>
</reference>
<organism evidence="1 2">
    <name type="scientific">Exophiala aquamarina CBS 119918</name>
    <dbReference type="NCBI Taxonomy" id="1182545"/>
    <lineage>
        <taxon>Eukaryota</taxon>
        <taxon>Fungi</taxon>
        <taxon>Dikarya</taxon>
        <taxon>Ascomycota</taxon>
        <taxon>Pezizomycotina</taxon>
        <taxon>Eurotiomycetes</taxon>
        <taxon>Chaetothyriomycetidae</taxon>
        <taxon>Chaetothyriales</taxon>
        <taxon>Herpotrichiellaceae</taxon>
        <taxon>Exophiala</taxon>
    </lineage>
</organism>
<keyword evidence="2" id="KW-1185">Reference proteome</keyword>
<dbReference type="EMBL" id="AMGV01000012">
    <property type="protein sequence ID" value="KEF53818.1"/>
    <property type="molecule type" value="Genomic_DNA"/>
</dbReference>
<evidence type="ECO:0000313" key="1">
    <source>
        <dbReference type="EMBL" id="KEF53818.1"/>
    </source>
</evidence>